<protein>
    <submittedName>
        <fullName evidence="5">Cysteine synthase family protein</fullName>
    </submittedName>
</protein>
<dbReference type="InterPro" id="IPR001216">
    <property type="entry name" value="P-phosphate_BS"/>
</dbReference>
<dbReference type="AlphaFoldDB" id="A0A7M2X452"/>
<feature type="domain" description="Tryptophan synthase beta chain-like PALP" evidence="4">
    <location>
        <begin position="9"/>
        <end position="294"/>
    </location>
</feature>
<dbReference type="Gene3D" id="3.40.50.1100">
    <property type="match status" value="2"/>
</dbReference>
<evidence type="ECO:0000259" key="4">
    <source>
        <dbReference type="Pfam" id="PF00291"/>
    </source>
</evidence>
<dbReference type="InterPro" id="IPR050214">
    <property type="entry name" value="Cys_Synth/Cystath_Beta-Synth"/>
</dbReference>
<evidence type="ECO:0000256" key="1">
    <source>
        <dbReference type="ARBA" id="ARBA00001933"/>
    </source>
</evidence>
<dbReference type="InterPro" id="IPR001926">
    <property type="entry name" value="TrpB-like_PALP"/>
</dbReference>
<dbReference type="KEGG" id="hbs:IPV69_25165"/>
<evidence type="ECO:0000313" key="6">
    <source>
        <dbReference type="Proteomes" id="UP000593765"/>
    </source>
</evidence>
<dbReference type="SUPFAM" id="SSF53686">
    <property type="entry name" value="Tryptophan synthase beta subunit-like PLP-dependent enzymes"/>
    <property type="match status" value="1"/>
</dbReference>
<dbReference type="GO" id="GO:0016765">
    <property type="term" value="F:transferase activity, transferring alkyl or aryl (other than methyl) groups"/>
    <property type="evidence" value="ECO:0007669"/>
    <property type="project" value="UniProtKB-ARBA"/>
</dbReference>
<dbReference type="FunFam" id="3.40.50.1100:FF:000003">
    <property type="entry name" value="Cystathionine beta-synthase"/>
    <property type="match status" value="1"/>
</dbReference>
<dbReference type="PANTHER" id="PTHR10314">
    <property type="entry name" value="CYSTATHIONINE BETA-SYNTHASE"/>
    <property type="match status" value="1"/>
</dbReference>
<comment type="similarity">
    <text evidence="2">Belongs to the cysteine synthase/cystathionine beta-synthase family.</text>
</comment>
<sequence length="317" mass="34741">MQSSPAQLSDLIGNTPLLAFPKLGRDVAPVEVYAKAEWYNPGGSVKDRAALSMILDGERRGLLTKKKILIDATSGNTGIAYAMICAQRGYKVKLCLPQNASRERKQTLIAYGVELVLTDPTESTDGAQRAVKRIVEADPEKYFYPDQYNNDANWRAHYETTANEIWRQTGGRVTHFVAGMGTSGTFMGTTRRLRELNPKIRCISMQPDGPLHGLEGLKHMESAIVPGIYNPSLADAQIDVATEDAHRMVLRLAREEGYLVGVSSGANMDAAMRIARQAMDAGQKDAVVVTVLCDSAAKYLSEEFWSEPTTGDAVTWP</sequence>
<keyword evidence="6" id="KW-1185">Reference proteome</keyword>
<dbReference type="PROSITE" id="PS00901">
    <property type="entry name" value="CYS_SYNTHASE"/>
    <property type="match status" value="1"/>
</dbReference>
<accession>A0A7M2X452</accession>
<dbReference type="CDD" id="cd01561">
    <property type="entry name" value="CBS_like"/>
    <property type="match status" value="1"/>
</dbReference>
<gene>
    <name evidence="5" type="ORF">IPV69_25165</name>
</gene>
<dbReference type="GO" id="GO:0006535">
    <property type="term" value="P:cysteine biosynthetic process from serine"/>
    <property type="evidence" value="ECO:0007669"/>
    <property type="project" value="InterPro"/>
</dbReference>
<proteinExistence type="inferred from homology"/>
<evidence type="ECO:0000256" key="2">
    <source>
        <dbReference type="ARBA" id="ARBA00007103"/>
    </source>
</evidence>
<reference evidence="5 6" key="1">
    <citation type="submission" date="2020-10" db="EMBL/GenBank/DDBJ databases">
        <title>Wide distribution of Phycisphaera-like planctomycetes from WD2101 soil group in peatlands and genome analysis of the first cultivated representative.</title>
        <authorList>
            <person name="Dedysh S.N."/>
            <person name="Beletsky A.V."/>
            <person name="Ivanova A."/>
            <person name="Kulichevskaya I.S."/>
            <person name="Suzina N.E."/>
            <person name="Philippov D.A."/>
            <person name="Rakitin A.L."/>
            <person name="Mardanov A.V."/>
            <person name="Ravin N.V."/>
        </authorList>
    </citation>
    <scope>NUCLEOTIDE SEQUENCE [LARGE SCALE GENOMIC DNA]</scope>
    <source>
        <strain evidence="5 6">M1803</strain>
    </source>
</reference>
<evidence type="ECO:0000313" key="5">
    <source>
        <dbReference type="EMBL" id="QOV92546.1"/>
    </source>
</evidence>
<organism evidence="5 6">
    <name type="scientific">Humisphaera borealis</name>
    <dbReference type="NCBI Taxonomy" id="2807512"/>
    <lineage>
        <taxon>Bacteria</taxon>
        <taxon>Pseudomonadati</taxon>
        <taxon>Planctomycetota</taxon>
        <taxon>Phycisphaerae</taxon>
        <taxon>Tepidisphaerales</taxon>
        <taxon>Tepidisphaeraceae</taxon>
        <taxon>Humisphaera</taxon>
    </lineage>
</organism>
<dbReference type="EMBL" id="CP063458">
    <property type="protein sequence ID" value="QOV92546.1"/>
    <property type="molecule type" value="Genomic_DNA"/>
</dbReference>
<dbReference type="InterPro" id="IPR036052">
    <property type="entry name" value="TrpB-like_PALP_sf"/>
</dbReference>
<comment type="cofactor">
    <cofactor evidence="1">
        <name>pyridoxal 5'-phosphate</name>
        <dbReference type="ChEBI" id="CHEBI:597326"/>
    </cofactor>
</comment>
<keyword evidence="3" id="KW-0663">Pyridoxal phosphate</keyword>
<name>A0A7M2X452_9BACT</name>
<dbReference type="Pfam" id="PF00291">
    <property type="entry name" value="PALP"/>
    <property type="match status" value="1"/>
</dbReference>
<dbReference type="Proteomes" id="UP000593765">
    <property type="component" value="Chromosome"/>
</dbReference>
<evidence type="ECO:0000256" key="3">
    <source>
        <dbReference type="ARBA" id="ARBA00022898"/>
    </source>
</evidence>